<dbReference type="InterPro" id="IPR000298">
    <property type="entry name" value="Cyt_c_oxidase-like_su3"/>
</dbReference>
<feature type="transmembrane region" description="Helical" evidence="7">
    <location>
        <begin position="55"/>
        <end position="77"/>
    </location>
</feature>
<dbReference type="Pfam" id="PF00510">
    <property type="entry name" value="COX3"/>
    <property type="match status" value="1"/>
</dbReference>
<keyword evidence="5 7" id="KW-0472">Membrane</keyword>
<dbReference type="InterPro" id="IPR024791">
    <property type="entry name" value="Cyt_c/ubiquinol_Oxase_su3"/>
</dbReference>
<proteinExistence type="inferred from homology"/>
<keyword evidence="10" id="KW-1185">Reference proteome</keyword>
<evidence type="ECO:0000256" key="6">
    <source>
        <dbReference type="RuleBase" id="RU003376"/>
    </source>
</evidence>
<organism evidence="9 10">
    <name type="scientific">Aromatoleum petrolei</name>
    <dbReference type="NCBI Taxonomy" id="76116"/>
    <lineage>
        <taxon>Bacteria</taxon>
        <taxon>Pseudomonadati</taxon>
        <taxon>Pseudomonadota</taxon>
        <taxon>Betaproteobacteria</taxon>
        <taxon>Rhodocyclales</taxon>
        <taxon>Rhodocyclaceae</taxon>
        <taxon>Aromatoleum</taxon>
    </lineage>
</organism>
<evidence type="ECO:0000313" key="10">
    <source>
        <dbReference type="Proteomes" id="UP000652074"/>
    </source>
</evidence>
<name>A0ABX1MGT0_9RHOO</name>
<dbReference type="PANTHER" id="PTHR11403">
    <property type="entry name" value="CYTOCHROME C OXIDASE SUBUNIT III"/>
    <property type="match status" value="1"/>
</dbReference>
<evidence type="ECO:0000259" key="8">
    <source>
        <dbReference type="PROSITE" id="PS50253"/>
    </source>
</evidence>
<dbReference type="EMBL" id="WTVR01000002">
    <property type="protein sequence ID" value="NMF87154.1"/>
    <property type="molecule type" value="Genomic_DNA"/>
</dbReference>
<keyword evidence="4 7" id="KW-1133">Transmembrane helix</keyword>
<feature type="transmembrane region" description="Helical" evidence="7">
    <location>
        <begin position="14"/>
        <end position="34"/>
    </location>
</feature>
<sequence length="193" mass="21485">MPDYAERGEAQAPAIWTFVTADILTFTLFFAVFMHERGKQVALFNESAVKLDAGLGLLNTLILITSGWLVALALSAARAGDRTLLRRRLLLALIVGSGFAVTKVVEYHQKISHGITLLTNDFFMFYYALTGIHFLHFLVGVGVLLWLWVSAANRELDDHFLGTVESGGLYWHMVDLLWLVLFPLLYLLLGASA</sequence>
<keyword evidence="3 6" id="KW-0812">Transmembrane</keyword>
<feature type="transmembrane region" description="Helical" evidence="7">
    <location>
        <begin position="169"/>
        <end position="189"/>
    </location>
</feature>
<feature type="transmembrane region" description="Helical" evidence="7">
    <location>
        <begin position="89"/>
        <end position="105"/>
    </location>
</feature>
<evidence type="ECO:0000256" key="7">
    <source>
        <dbReference type="SAM" id="Phobius"/>
    </source>
</evidence>
<evidence type="ECO:0000256" key="1">
    <source>
        <dbReference type="ARBA" id="ARBA00004141"/>
    </source>
</evidence>
<dbReference type="InterPro" id="IPR013833">
    <property type="entry name" value="Cyt_c_oxidase_su3_a-hlx"/>
</dbReference>
<dbReference type="Gene3D" id="1.20.120.80">
    <property type="entry name" value="Cytochrome c oxidase, subunit III, four-helix bundle"/>
    <property type="match status" value="1"/>
</dbReference>
<evidence type="ECO:0000256" key="5">
    <source>
        <dbReference type="ARBA" id="ARBA00023136"/>
    </source>
</evidence>
<evidence type="ECO:0000256" key="2">
    <source>
        <dbReference type="ARBA" id="ARBA00010581"/>
    </source>
</evidence>
<dbReference type="PROSITE" id="PS50253">
    <property type="entry name" value="COX3"/>
    <property type="match status" value="1"/>
</dbReference>
<evidence type="ECO:0000256" key="3">
    <source>
        <dbReference type="ARBA" id="ARBA00022692"/>
    </source>
</evidence>
<reference evidence="9 10" key="1">
    <citation type="submission" date="2019-12" db="EMBL/GenBank/DDBJ databases">
        <title>Comparative genomics gives insights into the taxonomy of the Azoarcus-Aromatoleum group and reveals separate origins of nif in the plant-associated Azoarcus and non-plant-associated Aromatoleum sub-groups.</title>
        <authorList>
            <person name="Lafos M."/>
            <person name="Maluk M."/>
            <person name="Batista M."/>
            <person name="Junghare M."/>
            <person name="Carmona M."/>
            <person name="Faoro H."/>
            <person name="Cruz L.M."/>
            <person name="Battistoni F."/>
            <person name="De Souza E."/>
            <person name="Pedrosa F."/>
            <person name="Chen W.-M."/>
            <person name="Poole P.S."/>
            <person name="Dixon R.A."/>
            <person name="James E.K."/>
        </authorList>
    </citation>
    <scope>NUCLEOTIDE SEQUENCE [LARGE SCALE GENOMIC DNA]</scope>
    <source>
        <strain evidence="9 10">ToN1</strain>
    </source>
</reference>
<comment type="subcellular location">
    <subcellularLocation>
        <location evidence="6">Cell membrane</location>
        <topology evidence="6">Multi-pass membrane protein</topology>
    </subcellularLocation>
    <subcellularLocation>
        <location evidence="1">Membrane</location>
        <topology evidence="1">Multi-pass membrane protein</topology>
    </subcellularLocation>
</comment>
<dbReference type="PANTHER" id="PTHR11403:SF6">
    <property type="entry name" value="NITRIC OXIDE REDUCTASE SUBUNIT E"/>
    <property type="match status" value="1"/>
</dbReference>
<feature type="transmembrane region" description="Helical" evidence="7">
    <location>
        <begin position="125"/>
        <end position="149"/>
    </location>
</feature>
<dbReference type="RefSeq" id="WP_169204604.1">
    <property type="nucleotide sequence ID" value="NZ_CP059560.1"/>
</dbReference>
<dbReference type="SUPFAM" id="SSF81452">
    <property type="entry name" value="Cytochrome c oxidase subunit III-like"/>
    <property type="match status" value="1"/>
</dbReference>
<comment type="similarity">
    <text evidence="2 6">Belongs to the cytochrome c oxidase subunit 3 family.</text>
</comment>
<protein>
    <submittedName>
        <fullName evidence="9">Cytochrome c oxidase subunit 3 family protein</fullName>
    </submittedName>
</protein>
<feature type="domain" description="Heme-copper oxidase subunit III family profile" evidence="8">
    <location>
        <begin position="14"/>
        <end position="190"/>
    </location>
</feature>
<evidence type="ECO:0000313" key="9">
    <source>
        <dbReference type="EMBL" id="NMF87154.1"/>
    </source>
</evidence>
<dbReference type="Proteomes" id="UP000652074">
    <property type="component" value="Unassembled WGS sequence"/>
</dbReference>
<gene>
    <name evidence="9" type="ORF">GPA26_01530</name>
</gene>
<comment type="caution">
    <text evidence="9">The sequence shown here is derived from an EMBL/GenBank/DDBJ whole genome shotgun (WGS) entry which is preliminary data.</text>
</comment>
<dbReference type="InterPro" id="IPR035973">
    <property type="entry name" value="Cyt_c_oxidase_su3-like_sf"/>
</dbReference>
<accession>A0ABX1MGT0</accession>
<evidence type="ECO:0000256" key="4">
    <source>
        <dbReference type="ARBA" id="ARBA00022989"/>
    </source>
</evidence>